<accession>X6NLG6</accession>
<protein>
    <submittedName>
        <fullName evidence="1">Uncharacterized protein</fullName>
    </submittedName>
</protein>
<name>X6NLG6_RETFI</name>
<keyword evidence="2" id="KW-1185">Reference proteome</keyword>
<sequence>MQLEFEKAAKRLQKDGAFKRNFEDLFKNLTIYKLWSDEKKKRASQNSPKTKLQNCNKNIFFWDINSKKEKKRQLNQNDISCIFAVFRIYSSSPAALS</sequence>
<evidence type="ECO:0000313" key="1">
    <source>
        <dbReference type="EMBL" id="ETO26831.1"/>
    </source>
</evidence>
<dbReference type="EMBL" id="ASPP01007611">
    <property type="protein sequence ID" value="ETO26831.1"/>
    <property type="molecule type" value="Genomic_DNA"/>
</dbReference>
<proteinExistence type="predicted"/>
<reference evidence="1 2" key="1">
    <citation type="journal article" date="2013" name="Curr. Biol.">
        <title>The Genome of the Foraminiferan Reticulomyxa filosa.</title>
        <authorList>
            <person name="Glockner G."/>
            <person name="Hulsmann N."/>
            <person name="Schleicher M."/>
            <person name="Noegel A.A."/>
            <person name="Eichinger L."/>
            <person name="Gallinger C."/>
            <person name="Pawlowski J."/>
            <person name="Sierra R."/>
            <person name="Euteneuer U."/>
            <person name="Pillet L."/>
            <person name="Moustafa A."/>
            <person name="Platzer M."/>
            <person name="Groth M."/>
            <person name="Szafranski K."/>
            <person name="Schliwa M."/>
        </authorList>
    </citation>
    <scope>NUCLEOTIDE SEQUENCE [LARGE SCALE GENOMIC DNA]</scope>
</reference>
<comment type="caution">
    <text evidence="1">The sequence shown here is derived from an EMBL/GenBank/DDBJ whole genome shotgun (WGS) entry which is preliminary data.</text>
</comment>
<dbReference type="AlphaFoldDB" id="X6NLG6"/>
<dbReference type="Proteomes" id="UP000023152">
    <property type="component" value="Unassembled WGS sequence"/>
</dbReference>
<evidence type="ECO:0000313" key="2">
    <source>
        <dbReference type="Proteomes" id="UP000023152"/>
    </source>
</evidence>
<gene>
    <name evidence="1" type="ORF">RFI_10304</name>
</gene>
<organism evidence="1 2">
    <name type="scientific">Reticulomyxa filosa</name>
    <dbReference type="NCBI Taxonomy" id="46433"/>
    <lineage>
        <taxon>Eukaryota</taxon>
        <taxon>Sar</taxon>
        <taxon>Rhizaria</taxon>
        <taxon>Retaria</taxon>
        <taxon>Foraminifera</taxon>
        <taxon>Monothalamids</taxon>
        <taxon>Reticulomyxidae</taxon>
        <taxon>Reticulomyxa</taxon>
    </lineage>
</organism>